<evidence type="ECO:0000313" key="2">
    <source>
        <dbReference type="RefSeq" id="XP_006815450.1"/>
    </source>
</evidence>
<dbReference type="RefSeq" id="XP_006815450.1">
    <property type="nucleotide sequence ID" value="XM_006815387.1"/>
</dbReference>
<name>A0ABM0M609_SACKO</name>
<evidence type="ECO:0000313" key="1">
    <source>
        <dbReference type="Proteomes" id="UP000694865"/>
    </source>
</evidence>
<protein>
    <submittedName>
        <fullName evidence="2">Uncharacterized protein LOC102805538</fullName>
    </submittedName>
</protein>
<gene>
    <name evidence="2" type="primary">LOC102805538</name>
</gene>
<reference evidence="2" key="1">
    <citation type="submission" date="2025-08" db="UniProtKB">
        <authorList>
            <consortium name="RefSeq"/>
        </authorList>
    </citation>
    <scope>IDENTIFICATION</scope>
    <source>
        <tissue evidence="2">Testes</tissue>
    </source>
</reference>
<organism evidence="1 2">
    <name type="scientific">Saccoglossus kowalevskii</name>
    <name type="common">Acorn worm</name>
    <dbReference type="NCBI Taxonomy" id="10224"/>
    <lineage>
        <taxon>Eukaryota</taxon>
        <taxon>Metazoa</taxon>
        <taxon>Hemichordata</taxon>
        <taxon>Enteropneusta</taxon>
        <taxon>Harrimaniidae</taxon>
        <taxon>Saccoglossus</taxon>
    </lineage>
</organism>
<dbReference type="GeneID" id="102805538"/>
<dbReference type="Proteomes" id="UP000694865">
    <property type="component" value="Unplaced"/>
</dbReference>
<accession>A0ABM0M609</accession>
<keyword evidence="1" id="KW-1185">Reference proteome</keyword>
<sequence length="121" mass="14062">MQVELALDVEQLIPQFIRRRFIVRKETIMPNYVYGNPVTRLYYYFAGSGAISAPSIAKALNPDKETVDEILQQQEQMSTTISNIRNRMKGMQYQNDKIESMLAAIIAHNNVPYEEEDTQWM</sequence>
<proteinExistence type="predicted"/>